<evidence type="ECO:0000256" key="6">
    <source>
        <dbReference type="ARBA" id="ARBA00023157"/>
    </source>
</evidence>
<keyword evidence="14" id="KW-1185">Reference proteome</keyword>
<evidence type="ECO:0000256" key="4">
    <source>
        <dbReference type="ARBA" id="ARBA00022801"/>
    </source>
</evidence>
<feature type="coiled-coil region" evidence="11">
    <location>
        <begin position="738"/>
        <end position="765"/>
    </location>
</feature>
<evidence type="ECO:0000256" key="1">
    <source>
        <dbReference type="ARBA" id="ARBA00007447"/>
    </source>
</evidence>
<evidence type="ECO:0000256" key="7">
    <source>
        <dbReference type="ARBA" id="ARBA00023180"/>
    </source>
</evidence>
<keyword evidence="5" id="KW-0865">Zymogen</keyword>
<feature type="disulfide bond" evidence="9">
    <location>
        <begin position="363"/>
        <end position="400"/>
    </location>
</feature>
<dbReference type="AlphaFoldDB" id="A0A7R9BRT9"/>
<feature type="disulfide bond" evidence="9">
    <location>
        <begin position="320"/>
        <end position="324"/>
    </location>
</feature>
<evidence type="ECO:0000259" key="12">
    <source>
        <dbReference type="PROSITE" id="PS51767"/>
    </source>
</evidence>
<dbReference type="Gene3D" id="2.40.70.10">
    <property type="entry name" value="Acid Proteases"/>
    <property type="match status" value="2"/>
</dbReference>
<keyword evidence="7" id="KW-0325">Glycoprotein</keyword>
<evidence type="ECO:0000256" key="2">
    <source>
        <dbReference type="ARBA" id="ARBA00022670"/>
    </source>
</evidence>
<sequence length="766" mass="85113">MWKGIRGNKVGIMNLRVITFAIFVVLLFASEPASAKLHRVPLHKMETARNLYREAGTTLQMLRRRYSSAKVAGPTPEPLSNYLDAQYYGPISIGNPPQTFKVIFDTGSSNLWVPSKKCHLTDIACCTYCRRFSNLWISLGINISGTISVLHHKYDSAKSKSYEKNGTDFKIQYGSGSLTGFLSTDTVYGASLLGEIMPIRRFQIGDLGVKHQTFAEATSQPGLTFVAAKFDGILGMGYDRISVDGVPPVFYNMVGQGLVPDPIFSFYLNRDPAAGVGGELILGGSDPNYYKGNFTYVPVTRQAYWQFQMDGMNVGDLTLCSGGCQAIADTGTSLIAGPAKEINSLNLKLGAKPIPGGEWYIDCNSIPHLPTIDLIFGGRNFSLTGMDYVMRITQMGKTICLSGFMGLDIPPPLGPIWILGDVFIGRYYTEAIMQGTVRSESHKCNRLGVSKKDKVASPVRNLIRTGLKEYRATIRHYKSQVKLNSEISQFDDELINEESQLRRSFSDADIKGPSSNQDLQLHLKVHSLVRDSLERENASLFKANINLSGEIEKHRGICEDLRFKLELAKNGGDVLQIENRSCSPAERNRFCPIYEDTPLDLMDKIAWWTEKEDDATTKRDSGCQMSERSVATFAFGRKLSDVEPAVVRDCATGTDTLLDESFVRQVASQVVEQMKRDMAVIEVTPERSTGEVEKKVLVTGAPSKRNSIEKCPTVPCSDSPRKRLSFTSSTDLQLKAYVQNCNRIASELNKESRQLLAELKRKRKTQ</sequence>
<name>A0A7R9BRT9_9CRUS</name>
<dbReference type="EMBL" id="OA883609">
    <property type="protein sequence ID" value="CAD7279291.1"/>
    <property type="molecule type" value="Genomic_DNA"/>
</dbReference>
<keyword evidence="10" id="KW-0064">Aspartyl protease</keyword>
<protein>
    <recommendedName>
        <fullName evidence="12">Peptidase A1 domain-containing protein</fullName>
    </recommendedName>
</protein>
<dbReference type="FunFam" id="2.40.70.10:FF:000066">
    <property type="entry name" value="Napsin A aspartic peptidase"/>
    <property type="match status" value="1"/>
</dbReference>
<dbReference type="InterPro" id="IPR021109">
    <property type="entry name" value="Peptidase_aspartic_dom_sf"/>
</dbReference>
<keyword evidence="11" id="KW-0175">Coiled coil</keyword>
<evidence type="ECO:0000256" key="3">
    <source>
        <dbReference type="ARBA" id="ARBA00022729"/>
    </source>
</evidence>
<dbReference type="GO" id="GO:0006508">
    <property type="term" value="P:proteolysis"/>
    <property type="evidence" value="ECO:0007669"/>
    <property type="project" value="UniProtKB-KW"/>
</dbReference>
<dbReference type="EMBL" id="CAJPEX010001572">
    <property type="protein sequence ID" value="CAG0919443.1"/>
    <property type="molecule type" value="Genomic_DNA"/>
</dbReference>
<evidence type="ECO:0000256" key="5">
    <source>
        <dbReference type="ARBA" id="ARBA00023145"/>
    </source>
</evidence>
<dbReference type="InterPro" id="IPR001969">
    <property type="entry name" value="Aspartic_peptidase_AS"/>
</dbReference>
<dbReference type="GO" id="GO:0004190">
    <property type="term" value="F:aspartic-type endopeptidase activity"/>
    <property type="evidence" value="ECO:0007669"/>
    <property type="project" value="UniProtKB-KW"/>
</dbReference>
<feature type="active site" evidence="8">
    <location>
        <position position="105"/>
    </location>
</feature>
<dbReference type="PANTHER" id="PTHR47966:SF51">
    <property type="entry name" value="BETA-SITE APP-CLEAVING ENZYME, ISOFORM A-RELATED"/>
    <property type="match status" value="1"/>
</dbReference>
<evidence type="ECO:0000256" key="9">
    <source>
        <dbReference type="PIRSR" id="PIRSR601461-2"/>
    </source>
</evidence>
<dbReference type="SUPFAM" id="SSF50630">
    <property type="entry name" value="Acid proteases"/>
    <property type="match status" value="1"/>
</dbReference>
<dbReference type="InterPro" id="IPR033121">
    <property type="entry name" value="PEPTIDASE_A1"/>
</dbReference>
<dbReference type="PROSITE" id="PS51767">
    <property type="entry name" value="PEPTIDASE_A1"/>
    <property type="match status" value="1"/>
</dbReference>
<dbReference type="PRINTS" id="PR00792">
    <property type="entry name" value="PEPSIN"/>
</dbReference>
<dbReference type="Proteomes" id="UP000678499">
    <property type="component" value="Unassembled WGS sequence"/>
</dbReference>
<dbReference type="InterPro" id="IPR001461">
    <property type="entry name" value="Aspartic_peptidase_A1"/>
</dbReference>
<evidence type="ECO:0000256" key="11">
    <source>
        <dbReference type="SAM" id="Coils"/>
    </source>
</evidence>
<dbReference type="PROSITE" id="PS00141">
    <property type="entry name" value="ASP_PROTEASE"/>
    <property type="match status" value="2"/>
</dbReference>
<accession>A0A7R9BRT9</accession>
<comment type="similarity">
    <text evidence="1 10">Belongs to the peptidase A1 family.</text>
</comment>
<evidence type="ECO:0000256" key="8">
    <source>
        <dbReference type="PIRSR" id="PIRSR601461-1"/>
    </source>
</evidence>
<keyword evidence="4 10" id="KW-0378">Hydrolase</keyword>
<reference evidence="13" key="1">
    <citation type="submission" date="2020-11" db="EMBL/GenBank/DDBJ databases">
        <authorList>
            <person name="Tran Van P."/>
        </authorList>
    </citation>
    <scope>NUCLEOTIDE SEQUENCE</scope>
</reference>
<keyword evidence="2 10" id="KW-0645">Protease</keyword>
<dbReference type="Pfam" id="PF00026">
    <property type="entry name" value="Asp"/>
    <property type="match status" value="1"/>
</dbReference>
<feature type="domain" description="Peptidase A1" evidence="12">
    <location>
        <begin position="87"/>
        <end position="441"/>
    </location>
</feature>
<evidence type="ECO:0000256" key="10">
    <source>
        <dbReference type="RuleBase" id="RU000454"/>
    </source>
</evidence>
<gene>
    <name evidence="13" type="ORF">NMOB1V02_LOCUS6968</name>
</gene>
<proteinExistence type="inferred from homology"/>
<evidence type="ECO:0000313" key="13">
    <source>
        <dbReference type="EMBL" id="CAD7279291.1"/>
    </source>
</evidence>
<evidence type="ECO:0000313" key="14">
    <source>
        <dbReference type="Proteomes" id="UP000678499"/>
    </source>
</evidence>
<dbReference type="OrthoDB" id="771136at2759"/>
<dbReference type="PANTHER" id="PTHR47966">
    <property type="entry name" value="BETA-SITE APP-CLEAVING ENZYME, ISOFORM A-RELATED"/>
    <property type="match status" value="1"/>
</dbReference>
<keyword evidence="6 9" id="KW-1015">Disulfide bond</keyword>
<feature type="active site" evidence="8">
    <location>
        <position position="329"/>
    </location>
</feature>
<keyword evidence="3" id="KW-0732">Signal</keyword>
<dbReference type="FunFam" id="2.40.70.10:FF:000008">
    <property type="entry name" value="Cathepsin D"/>
    <property type="match status" value="1"/>
</dbReference>
<organism evidence="13">
    <name type="scientific">Notodromas monacha</name>
    <dbReference type="NCBI Taxonomy" id="399045"/>
    <lineage>
        <taxon>Eukaryota</taxon>
        <taxon>Metazoa</taxon>
        <taxon>Ecdysozoa</taxon>
        <taxon>Arthropoda</taxon>
        <taxon>Crustacea</taxon>
        <taxon>Oligostraca</taxon>
        <taxon>Ostracoda</taxon>
        <taxon>Podocopa</taxon>
        <taxon>Podocopida</taxon>
        <taxon>Cypridocopina</taxon>
        <taxon>Cypridoidea</taxon>
        <taxon>Cyprididae</taxon>
        <taxon>Notodromas</taxon>
    </lineage>
</organism>